<accession>A0ABQ4C3Z2</accession>
<dbReference type="InterPro" id="IPR003710">
    <property type="entry name" value="ApbA"/>
</dbReference>
<organism evidence="7 8">
    <name type="scientific">Asanoa iriomotensis</name>
    <dbReference type="NCBI Taxonomy" id="234613"/>
    <lineage>
        <taxon>Bacteria</taxon>
        <taxon>Bacillati</taxon>
        <taxon>Actinomycetota</taxon>
        <taxon>Actinomycetes</taxon>
        <taxon>Micromonosporales</taxon>
        <taxon>Micromonosporaceae</taxon>
        <taxon>Asanoa</taxon>
    </lineage>
</organism>
<dbReference type="SUPFAM" id="SSF48179">
    <property type="entry name" value="6-phosphogluconate dehydrogenase C-terminal domain-like"/>
    <property type="match status" value="1"/>
</dbReference>
<evidence type="ECO:0000259" key="5">
    <source>
        <dbReference type="Pfam" id="PF02558"/>
    </source>
</evidence>
<dbReference type="RefSeq" id="WP_203703690.1">
    <property type="nucleotide sequence ID" value="NZ_BAAALU010000010.1"/>
</dbReference>
<evidence type="ECO:0000256" key="2">
    <source>
        <dbReference type="ARBA" id="ARBA00022857"/>
    </source>
</evidence>
<feature type="domain" description="Ketopantoate reductase C-terminal" evidence="6">
    <location>
        <begin position="180"/>
        <end position="320"/>
    </location>
</feature>
<comment type="catalytic activity">
    <reaction evidence="4">
        <text>(R)-pantoate + NADP(+) = 2-dehydropantoate + NADPH + H(+)</text>
        <dbReference type="Rhea" id="RHEA:16233"/>
        <dbReference type="ChEBI" id="CHEBI:11561"/>
        <dbReference type="ChEBI" id="CHEBI:15378"/>
        <dbReference type="ChEBI" id="CHEBI:15980"/>
        <dbReference type="ChEBI" id="CHEBI:57783"/>
        <dbReference type="ChEBI" id="CHEBI:58349"/>
        <dbReference type="EC" id="1.1.1.169"/>
    </reaction>
</comment>
<evidence type="ECO:0000259" key="6">
    <source>
        <dbReference type="Pfam" id="PF08546"/>
    </source>
</evidence>
<dbReference type="Gene3D" id="1.10.1040.10">
    <property type="entry name" value="N-(1-d-carboxylethyl)-l-norvaline Dehydrogenase, domain 2"/>
    <property type="match status" value="1"/>
</dbReference>
<dbReference type="InterPro" id="IPR013752">
    <property type="entry name" value="KPA_reductase"/>
</dbReference>
<dbReference type="Gene3D" id="3.40.50.720">
    <property type="entry name" value="NAD(P)-binding Rossmann-like Domain"/>
    <property type="match status" value="1"/>
</dbReference>
<comment type="function">
    <text evidence="4">Catalyzes the NADPH-dependent reduction of ketopantoate into pantoic acid.</text>
</comment>
<dbReference type="Pfam" id="PF02558">
    <property type="entry name" value="ApbA"/>
    <property type="match status" value="1"/>
</dbReference>
<sequence length="338" mass="35496">MIWVVGAGGIGAGIAARLAGAGEDVAVFDDWADNVDHIRQHGLTLEHPGGVLHTRPTAIRLSDPAALAAATTPDLVLLAVKSDRTRETLLRLVDRLPSRCPVVSLQNGLNEPVIAEVVGPARTVGAVVRFDGALLGPGRVTQQRSDGDLVIGAIDGATAGVVPGVADRLRAALPVVVSSDIWVELWSKLTRNCLLNPVSTLVGLGLGRMAAIPAVRTVCLRAGLEVVAVARANGVATEPAIMYGPDVERLLVGDPDEVRDFHAAFERTYAAFPDLKPSMLQDAEKGRSVEVRWLNGAVVEAGTRAGIATPVNLALTERVEELVRGVRTPGVHNLKGLT</sequence>
<dbReference type="NCBIfam" id="TIGR00745">
    <property type="entry name" value="apbA_panE"/>
    <property type="match status" value="1"/>
</dbReference>
<comment type="similarity">
    <text evidence="1 4">Belongs to the ketopantoate reductase family.</text>
</comment>
<comment type="caution">
    <text evidence="7">The sequence shown here is derived from an EMBL/GenBank/DDBJ whole genome shotgun (WGS) entry which is preliminary data.</text>
</comment>
<keyword evidence="2 4" id="KW-0521">NADP</keyword>
<dbReference type="PANTHER" id="PTHR21708:SF26">
    <property type="entry name" value="2-DEHYDROPANTOATE 2-REDUCTASE"/>
    <property type="match status" value="1"/>
</dbReference>
<dbReference type="Pfam" id="PF08546">
    <property type="entry name" value="ApbA_C"/>
    <property type="match status" value="1"/>
</dbReference>
<evidence type="ECO:0000313" key="8">
    <source>
        <dbReference type="Proteomes" id="UP000624325"/>
    </source>
</evidence>
<dbReference type="EC" id="1.1.1.169" evidence="4"/>
<reference evidence="7 8" key="1">
    <citation type="submission" date="2021-01" db="EMBL/GenBank/DDBJ databases">
        <title>Whole genome shotgun sequence of Asanoa iriomotensis NBRC 100142.</title>
        <authorList>
            <person name="Komaki H."/>
            <person name="Tamura T."/>
        </authorList>
    </citation>
    <scope>NUCLEOTIDE SEQUENCE [LARGE SCALE GENOMIC DNA]</scope>
    <source>
        <strain evidence="7 8">NBRC 100142</strain>
    </source>
</reference>
<dbReference type="SUPFAM" id="SSF51735">
    <property type="entry name" value="NAD(P)-binding Rossmann-fold domains"/>
    <property type="match status" value="1"/>
</dbReference>
<dbReference type="InterPro" id="IPR013328">
    <property type="entry name" value="6PGD_dom2"/>
</dbReference>
<keyword evidence="4" id="KW-0566">Pantothenate biosynthesis</keyword>
<dbReference type="InterPro" id="IPR008927">
    <property type="entry name" value="6-PGluconate_DH-like_C_sf"/>
</dbReference>
<evidence type="ECO:0000256" key="3">
    <source>
        <dbReference type="ARBA" id="ARBA00023002"/>
    </source>
</evidence>
<protein>
    <recommendedName>
        <fullName evidence="4">2-dehydropantoate 2-reductase</fullName>
        <ecNumber evidence="4">1.1.1.169</ecNumber>
    </recommendedName>
    <alternativeName>
        <fullName evidence="4">Ketopantoate reductase</fullName>
    </alternativeName>
</protein>
<keyword evidence="8" id="KW-1185">Reference proteome</keyword>
<dbReference type="InterPro" id="IPR051402">
    <property type="entry name" value="KPR-Related"/>
</dbReference>
<feature type="domain" description="Ketopantoate reductase N-terminal" evidence="5">
    <location>
        <begin position="2"/>
        <end position="155"/>
    </location>
</feature>
<keyword evidence="3 4" id="KW-0560">Oxidoreductase</keyword>
<evidence type="ECO:0000256" key="1">
    <source>
        <dbReference type="ARBA" id="ARBA00007870"/>
    </source>
</evidence>
<dbReference type="Proteomes" id="UP000624325">
    <property type="component" value="Unassembled WGS sequence"/>
</dbReference>
<gene>
    <name evidence="7" type="ORF">Air01nite_35750</name>
</gene>
<proteinExistence type="inferred from homology"/>
<dbReference type="InterPro" id="IPR036291">
    <property type="entry name" value="NAD(P)-bd_dom_sf"/>
</dbReference>
<dbReference type="EMBL" id="BONC01000023">
    <property type="protein sequence ID" value="GIF57480.1"/>
    <property type="molecule type" value="Genomic_DNA"/>
</dbReference>
<evidence type="ECO:0000313" key="7">
    <source>
        <dbReference type="EMBL" id="GIF57480.1"/>
    </source>
</evidence>
<comment type="pathway">
    <text evidence="4">Cofactor biosynthesis; (R)-pantothenate biosynthesis; (R)-pantoate from 3-methyl-2-oxobutanoate: step 2/2.</text>
</comment>
<name>A0ABQ4C3Z2_9ACTN</name>
<evidence type="ECO:0000256" key="4">
    <source>
        <dbReference type="RuleBase" id="RU362068"/>
    </source>
</evidence>
<dbReference type="InterPro" id="IPR013332">
    <property type="entry name" value="KPR_N"/>
</dbReference>
<dbReference type="PANTHER" id="PTHR21708">
    <property type="entry name" value="PROBABLE 2-DEHYDROPANTOATE 2-REDUCTASE"/>
    <property type="match status" value="1"/>
</dbReference>